<name>A0AAE0IQC7_9PEZI</name>
<protein>
    <recommendedName>
        <fullName evidence="1">Dienelactone hydrolase domain-containing protein</fullName>
    </recommendedName>
</protein>
<evidence type="ECO:0000313" key="3">
    <source>
        <dbReference type="Proteomes" id="UP001283341"/>
    </source>
</evidence>
<accession>A0AAE0IQC7</accession>
<feature type="domain" description="Dienelactone hydrolase" evidence="1">
    <location>
        <begin position="31"/>
        <end position="307"/>
    </location>
</feature>
<dbReference type="SUPFAM" id="SSF53474">
    <property type="entry name" value="alpha/beta-Hydrolases"/>
    <property type="match status" value="1"/>
</dbReference>
<keyword evidence="3" id="KW-1185">Reference proteome</keyword>
<organism evidence="2 3">
    <name type="scientific">Apodospora peruviana</name>
    <dbReference type="NCBI Taxonomy" id="516989"/>
    <lineage>
        <taxon>Eukaryota</taxon>
        <taxon>Fungi</taxon>
        <taxon>Dikarya</taxon>
        <taxon>Ascomycota</taxon>
        <taxon>Pezizomycotina</taxon>
        <taxon>Sordariomycetes</taxon>
        <taxon>Sordariomycetidae</taxon>
        <taxon>Sordariales</taxon>
        <taxon>Lasiosphaeriaceae</taxon>
        <taxon>Apodospora</taxon>
    </lineage>
</organism>
<evidence type="ECO:0000259" key="1">
    <source>
        <dbReference type="Pfam" id="PF01738"/>
    </source>
</evidence>
<dbReference type="GO" id="GO:0016787">
    <property type="term" value="F:hydrolase activity"/>
    <property type="evidence" value="ECO:0007669"/>
    <property type="project" value="InterPro"/>
</dbReference>
<proteinExistence type="predicted"/>
<sequence>MAPSVCPDCFTGTLRGDAMPRGRDFNVHGLPTYVVGPEPGVRPLGVVVIFCDAFGWKLLNTRALADTYAQRVPCTVYVPDIMAGHAPPNTFMTLSESKPPPTANVLSKLASRIWTNLRILPMLLRFVYHNRASVVQPRVHAFIHSVRNTTPPQQPGKPGKVAVAGFCWGGPFAVRLTHDIPENKTTFPSTAAGSSQADDEAEYYPLVDCAFTAHPAQLSVPEDVQNVVQPLSVANGDDDEWMGREKMETLKRVLEDKNEALGQEVHEVQVYPGAKHGFAVRGDREDPQQRERGYRSEDQAVRWFRRHFQVGSATTARGVSASAAAVAGAT</sequence>
<dbReference type="Gene3D" id="3.40.50.1820">
    <property type="entry name" value="alpha/beta hydrolase"/>
    <property type="match status" value="1"/>
</dbReference>
<dbReference type="EMBL" id="JAUEDM010000001">
    <property type="protein sequence ID" value="KAK3329115.1"/>
    <property type="molecule type" value="Genomic_DNA"/>
</dbReference>
<reference evidence="2" key="1">
    <citation type="journal article" date="2023" name="Mol. Phylogenet. Evol.">
        <title>Genome-scale phylogeny and comparative genomics of the fungal order Sordariales.</title>
        <authorList>
            <person name="Hensen N."/>
            <person name="Bonometti L."/>
            <person name="Westerberg I."/>
            <person name="Brannstrom I.O."/>
            <person name="Guillou S."/>
            <person name="Cros-Aarteil S."/>
            <person name="Calhoun S."/>
            <person name="Haridas S."/>
            <person name="Kuo A."/>
            <person name="Mondo S."/>
            <person name="Pangilinan J."/>
            <person name="Riley R."/>
            <person name="LaButti K."/>
            <person name="Andreopoulos B."/>
            <person name="Lipzen A."/>
            <person name="Chen C."/>
            <person name="Yan M."/>
            <person name="Daum C."/>
            <person name="Ng V."/>
            <person name="Clum A."/>
            <person name="Steindorff A."/>
            <person name="Ohm R.A."/>
            <person name="Martin F."/>
            <person name="Silar P."/>
            <person name="Natvig D.O."/>
            <person name="Lalanne C."/>
            <person name="Gautier V."/>
            <person name="Ament-Velasquez S.L."/>
            <person name="Kruys A."/>
            <person name="Hutchinson M.I."/>
            <person name="Powell A.J."/>
            <person name="Barry K."/>
            <person name="Miller A.N."/>
            <person name="Grigoriev I.V."/>
            <person name="Debuchy R."/>
            <person name="Gladieux P."/>
            <person name="Hiltunen Thoren M."/>
            <person name="Johannesson H."/>
        </authorList>
    </citation>
    <scope>NUCLEOTIDE SEQUENCE</scope>
    <source>
        <strain evidence="2">CBS 118394</strain>
    </source>
</reference>
<reference evidence="2" key="2">
    <citation type="submission" date="2023-06" db="EMBL/GenBank/DDBJ databases">
        <authorList>
            <consortium name="Lawrence Berkeley National Laboratory"/>
            <person name="Haridas S."/>
            <person name="Hensen N."/>
            <person name="Bonometti L."/>
            <person name="Westerberg I."/>
            <person name="Brannstrom I.O."/>
            <person name="Guillou S."/>
            <person name="Cros-Aarteil S."/>
            <person name="Calhoun S."/>
            <person name="Kuo A."/>
            <person name="Mondo S."/>
            <person name="Pangilinan J."/>
            <person name="Riley R."/>
            <person name="Labutti K."/>
            <person name="Andreopoulos B."/>
            <person name="Lipzen A."/>
            <person name="Chen C."/>
            <person name="Yanf M."/>
            <person name="Daum C."/>
            <person name="Ng V."/>
            <person name="Clum A."/>
            <person name="Steindorff A."/>
            <person name="Ohm R."/>
            <person name="Martin F."/>
            <person name="Silar P."/>
            <person name="Natvig D."/>
            <person name="Lalanne C."/>
            <person name="Gautier V."/>
            <person name="Ament-Velasquez S.L."/>
            <person name="Kruys A."/>
            <person name="Hutchinson M.I."/>
            <person name="Powell A.J."/>
            <person name="Barry K."/>
            <person name="Miller A.N."/>
            <person name="Grigoriev I.V."/>
            <person name="Debuchy R."/>
            <person name="Gladieux P."/>
            <person name="Thoren M.H."/>
            <person name="Johannesson H."/>
        </authorList>
    </citation>
    <scope>NUCLEOTIDE SEQUENCE</scope>
    <source>
        <strain evidence="2">CBS 118394</strain>
    </source>
</reference>
<dbReference type="AlphaFoldDB" id="A0AAE0IQC7"/>
<dbReference type="InterPro" id="IPR002925">
    <property type="entry name" value="Dienelactn_hydro"/>
</dbReference>
<gene>
    <name evidence="2" type="ORF">B0H66DRAFT_540293</name>
</gene>
<dbReference type="Pfam" id="PF01738">
    <property type="entry name" value="DLH"/>
    <property type="match status" value="1"/>
</dbReference>
<dbReference type="PANTHER" id="PTHR17630:SF105">
    <property type="entry name" value="DIENELACTONE HYDROLASE FAMILY PROTEIN (AFU_ORTHOLOGUE AFUA_4G08790)"/>
    <property type="match status" value="1"/>
</dbReference>
<dbReference type="InterPro" id="IPR029058">
    <property type="entry name" value="AB_hydrolase_fold"/>
</dbReference>
<dbReference type="PANTHER" id="PTHR17630">
    <property type="entry name" value="DIENELACTONE HYDROLASE"/>
    <property type="match status" value="1"/>
</dbReference>
<dbReference type="Proteomes" id="UP001283341">
    <property type="component" value="Unassembled WGS sequence"/>
</dbReference>
<evidence type="ECO:0000313" key="2">
    <source>
        <dbReference type="EMBL" id="KAK3329115.1"/>
    </source>
</evidence>
<comment type="caution">
    <text evidence="2">The sequence shown here is derived from an EMBL/GenBank/DDBJ whole genome shotgun (WGS) entry which is preliminary data.</text>
</comment>